<name>A0A8J5WUX7_ZIZPA</name>
<evidence type="ECO:0000259" key="2">
    <source>
        <dbReference type="Pfam" id="PF13961"/>
    </source>
</evidence>
<proteinExistence type="predicted"/>
<keyword evidence="4" id="KW-1185">Reference proteome</keyword>
<dbReference type="Pfam" id="PF13961">
    <property type="entry name" value="DUF4219"/>
    <property type="match status" value="1"/>
</dbReference>
<dbReference type="Proteomes" id="UP000729402">
    <property type="component" value="Unassembled WGS sequence"/>
</dbReference>
<dbReference type="Pfam" id="PF14223">
    <property type="entry name" value="Retrotran_gag_2"/>
    <property type="match status" value="1"/>
</dbReference>
<feature type="region of interest" description="Disordered" evidence="1">
    <location>
        <begin position="1"/>
        <end position="34"/>
    </location>
</feature>
<dbReference type="AlphaFoldDB" id="A0A8J5WUX7"/>
<evidence type="ECO:0000313" key="4">
    <source>
        <dbReference type="Proteomes" id="UP000729402"/>
    </source>
</evidence>
<reference evidence="3" key="1">
    <citation type="journal article" date="2021" name="bioRxiv">
        <title>Whole Genome Assembly and Annotation of Northern Wild Rice, Zizania palustris L., Supports a Whole Genome Duplication in the Zizania Genus.</title>
        <authorList>
            <person name="Haas M."/>
            <person name="Kono T."/>
            <person name="Macchietto M."/>
            <person name="Millas R."/>
            <person name="McGilp L."/>
            <person name="Shao M."/>
            <person name="Duquette J."/>
            <person name="Hirsch C.N."/>
            <person name="Kimball J."/>
        </authorList>
    </citation>
    <scope>NUCLEOTIDE SEQUENCE</scope>
    <source>
        <tissue evidence="3">Fresh leaf tissue</tissue>
    </source>
</reference>
<gene>
    <name evidence="3" type="ORF">GUJ93_ZPchr0013g34734</name>
</gene>
<sequence>MSHGSVRSQQGDRNGRRQSRSPPPRRSRHHDGGHGVVIERIIEKSFSTIVYPTLTRMNYTEWSLVMKVNLQAAGLWDVVEFGVGDHRDDRSALAAILRVVPVEMQAGLAVKSTAHDAWEAIRKVRLGADRVKEANVERLRRDFNDIVFKAGETVEDFSLRLNTVASQLRVLGDDISEKEVIKKMLHVVPDKLEQVAISMETLLDLELLSLEEAVGHLRAVE</sequence>
<evidence type="ECO:0000313" key="3">
    <source>
        <dbReference type="EMBL" id="KAG8095916.1"/>
    </source>
</evidence>
<evidence type="ECO:0000256" key="1">
    <source>
        <dbReference type="SAM" id="MobiDB-lite"/>
    </source>
</evidence>
<dbReference type="PANTHER" id="PTHR35317:SF35">
    <property type="entry name" value="DUF4219 DOMAIN-CONTAINING PROTEIN"/>
    <property type="match status" value="1"/>
</dbReference>
<accession>A0A8J5WUX7</accession>
<dbReference type="EMBL" id="JAAALK010000079">
    <property type="protein sequence ID" value="KAG8095916.1"/>
    <property type="molecule type" value="Genomic_DNA"/>
</dbReference>
<dbReference type="OrthoDB" id="906313at2759"/>
<feature type="compositionally biased region" description="Polar residues" evidence="1">
    <location>
        <begin position="1"/>
        <end position="12"/>
    </location>
</feature>
<feature type="compositionally biased region" description="Basic residues" evidence="1">
    <location>
        <begin position="16"/>
        <end position="31"/>
    </location>
</feature>
<comment type="caution">
    <text evidence="3">The sequence shown here is derived from an EMBL/GenBank/DDBJ whole genome shotgun (WGS) entry which is preliminary data.</text>
</comment>
<organism evidence="3 4">
    <name type="scientific">Zizania palustris</name>
    <name type="common">Northern wild rice</name>
    <dbReference type="NCBI Taxonomy" id="103762"/>
    <lineage>
        <taxon>Eukaryota</taxon>
        <taxon>Viridiplantae</taxon>
        <taxon>Streptophyta</taxon>
        <taxon>Embryophyta</taxon>
        <taxon>Tracheophyta</taxon>
        <taxon>Spermatophyta</taxon>
        <taxon>Magnoliopsida</taxon>
        <taxon>Liliopsida</taxon>
        <taxon>Poales</taxon>
        <taxon>Poaceae</taxon>
        <taxon>BOP clade</taxon>
        <taxon>Oryzoideae</taxon>
        <taxon>Oryzeae</taxon>
        <taxon>Zizaniinae</taxon>
        <taxon>Zizania</taxon>
    </lineage>
</organism>
<feature type="domain" description="DUF4219" evidence="2">
    <location>
        <begin position="54"/>
        <end position="80"/>
    </location>
</feature>
<reference evidence="3" key="2">
    <citation type="submission" date="2021-02" db="EMBL/GenBank/DDBJ databases">
        <authorList>
            <person name="Kimball J.A."/>
            <person name="Haas M.W."/>
            <person name="Macchietto M."/>
            <person name="Kono T."/>
            <person name="Duquette J."/>
            <person name="Shao M."/>
        </authorList>
    </citation>
    <scope>NUCLEOTIDE SEQUENCE</scope>
    <source>
        <tissue evidence="3">Fresh leaf tissue</tissue>
    </source>
</reference>
<dbReference type="PANTHER" id="PTHR35317">
    <property type="entry name" value="OS04G0629600 PROTEIN"/>
    <property type="match status" value="1"/>
</dbReference>
<protein>
    <recommendedName>
        <fullName evidence="2">DUF4219 domain-containing protein</fullName>
    </recommendedName>
</protein>
<dbReference type="InterPro" id="IPR025314">
    <property type="entry name" value="DUF4219"/>
</dbReference>